<feature type="compositionally biased region" description="Polar residues" evidence="1">
    <location>
        <begin position="238"/>
        <end position="249"/>
    </location>
</feature>
<protein>
    <submittedName>
        <fullName evidence="2">Uncharacterized protein</fullName>
    </submittedName>
</protein>
<dbReference type="KEGG" id="lgi:LOTGIDRAFT_153921"/>
<dbReference type="AlphaFoldDB" id="V4A465"/>
<accession>V4A465</accession>
<evidence type="ECO:0000313" key="3">
    <source>
        <dbReference type="Proteomes" id="UP000030746"/>
    </source>
</evidence>
<evidence type="ECO:0000256" key="1">
    <source>
        <dbReference type="SAM" id="MobiDB-lite"/>
    </source>
</evidence>
<dbReference type="HOGENOM" id="CLU_1039324_0_0_1"/>
<sequence>MWPPSNTLEAAAGRVRLVNSSSYPKLLAKNDHFCQARLLSVSEPEIRDTNPQYINQHTRAHTSSNSFHSESINLDSDNILTLEQKTSFQQVLQDYDHVFDKHISCYNGASGPFEAVVNMGPVQPPQRKGRLPQYARDRLCGLQAKFDELESEEMKDDWCYIRKFSGSQLRSASYKVNLNECYKVPSYVVPNIVHRKDDNDSDEEADVPDVTPQSVMIDPPYIPPEAPPEITLPEEPSVDSTVAPSTSLQRPKRLRKLPKYLNDYDLSY</sequence>
<gene>
    <name evidence="2" type="ORF">LOTGIDRAFT_153921</name>
</gene>
<organism evidence="2 3">
    <name type="scientific">Lottia gigantea</name>
    <name type="common">Giant owl limpet</name>
    <dbReference type="NCBI Taxonomy" id="225164"/>
    <lineage>
        <taxon>Eukaryota</taxon>
        <taxon>Metazoa</taxon>
        <taxon>Spiralia</taxon>
        <taxon>Lophotrochozoa</taxon>
        <taxon>Mollusca</taxon>
        <taxon>Gastropoda</taxon>
        <taxon>Patellogastropoda</taxon>
        <taxon>Lottioidea</taxon>
        <taxon>Lottiidae</taxon>
        <taxon>Lottia</taxon>
    </lineage>
</organism>
<dbReference type="RefSeq" id="XP_009058165.1">
    <property type="nucleotide sequence ID" value="XM_009059917.1"/>
</dbReference>
<dbReference type="Proteomes" id="UP000030746">
    <property type="component" value="Unassembled WGS sequence"/>
</dbReference>
<dbReference type="EMBL" id="KB202283">
    <property type="protein sequence ID" value="ESO91477.1"/>
    <property type="molecule type" value="Genomic_DNA"/>
</dbReference>
<name>V4A465_LOTGI</name>
<dbReference type="STRING" id="225164.V4A465"/>
<proteinExistence type="predicted"/>
<dbReference type="GeneID" id="20236159"/>
<dbReference type="CTD" id="20236159"/>
<reference evidence="2 3" key="1">
    <citation type="journal article" date="2013" name="Nature">
        <title>Insights into bilaterian evolution from three spiralian genomes.</title>
        <authorList>
            <person name="Simakov O."/>
            <person name="Marletaz F."/>
            <person name="Cho S.J."/>
            <person name="Edsinger-Gonzales E."/>
            <person name="Havlak P."/>
            <person name="Hellsten U."/>
            <person name="Kuo D.H."/>
            <person name="Larsson T."/>
            <person name="Lv J."/>
            <person name="Arendt D."/>
            <person name="Savage R."/>
            <person name="Osoegawa K."/>
            <person name="de Jong P."/>
            <person name="Grimwood J."/>
            <person name="Chapman J.A."/>
            <person name="Shapiro H."/>
            <person name="Aerts A."/>
            <person name="Otillar R.P."/>
            <person name="Terry A.Y."/>
            <person name="Boore J.L."/>
            <person name="Grigoriev I.V."/>
            <person name="Lindberg D.R."/>
            <person name="Seaver E.C."/>
            <person name="Weisblat D.A."/>
            <person name="Putnam N.H."/>
            <person name="Rokhsar D.S."/>
        </authorList>
    </citation>
    <scope>NUCLEOTIDE SEQUENCE [LARGE SCALE GENOMIC DNA]</scope>
</reference>
<feature type="region of interest" description="Disordered" evidence="1">
    <location>
        <begin position="196"/>
        <end position="250"/>
    </location>
</feature>
<keyword evidence="3" id="KW-1185">Reference proteome</keyword>
<evidence type="ECO:0000313" key="2">
    <source>
        <dbReference type="EMBL" id="ESO91477.1"/>
    </source>
</evidence>
<dbReference type="OrthoDB" id="10065524at2759"/>